<dbReference type="InterPro" id="IPR020806">
    <property type="entry name" value="PKS_PP-bd"/>
</dbReference>
<dbReference type="InterPro" id="IPR001227">
    <property type="entry name" value="Ac_transferase_dom_sf"/>
</dbReference>
<evidence type="ECO:0000256" key="5">
    <source>
        <dbReference type="ARBA" id="ARBA00023002"/>
    </source>
</evidence>
<dbReference type="Gene3D" id="1.10.1200.10">
    <property type="entry name" value="ACP-like"/>
    <property type="match status" value="1"/>
</dbReference>
<keyword evidence="4" id="KW-0521">NADP</keyword>
<dbReference type="InterPro" id="IPR011032">
    <property type="entry name" value="GroES-like_sf"/>
</dbReference>
<proteinExistence type="predicted"/>
<dbReference type="Pfam" id="PF08242">
    <property type="entry name" value="Methyltransf_12"/>
    <property type="match status" value="1"/>
</dbReference>
<reference evidence="12 13" key="1">
    <citation type="journal article" date="2016" name="BMC Genomics">
        <title>Genome sequencing and secondary metabolism of the postharvest pathogen Penicillium griseofulvum.</title>
        <authorList>
            <person name="Banani H."/>
            <person name="Marcet-Houben M."/>
            <person name="Ballester A.R."/>
            <person name="Abbruscato P."/>
            <person name="Gonzalez-Candelas L."/>
            <person name="Gabaldon T."/>
            <person name="Spadaro D."/>
        </authorList>
    </citation>
    <scope>NUCLEOTIDE SEQUENCE [LARGE SCALE GENOMIC DNA]</scope>
    <source>
        <strain evidence="12 13">PG3</strain>
    </source>
</reference>
<evidence type="ECO:0000313" key="12">
    <source>
        <dbReference type="EMBL" id="KXG50576.1"/>
    </source>
</evidence>
<dbReference type="SUPFAM" id="SSF53901">
    <property type="entry name" value="Thiolase-like"/>
    <property type="match status" value="1"/>
</dbReference>
<evidence type="ECO:0000259" key="9">
    <source>
        <dbReference type="PROSITE" id="PS50075"/>
    </source>
</evidence>
<dbReference type="Pfam" id="PF00698">
    <property type="entry name" value="Acyl_transf_1"/>
    <property type="match status" value="1"/>
</dbReference>
<evidence type="ECO:0000256" key="3">
    <source>
        <dbReference type="ARBA" id="ARBA00022679"/>
    </source>
</evidence>
<dbReference type="Pfam" id="PF02801">
    <property type="entry name" value="Ketoacyl-synt_C"/>
    <property type="match status" value="1"/>
</dbReference>
<comment type="caution">
    <text evidence="12">The sequence shown here is derived from an EMBL/GenBank/DDBJ whole genome shotgun (WGS) entry which is preliminary data.</text>
</comment>
<dbReference type="SMART" id="SM00827">
    <property type="entry name" value="PKS_AT"/>
    <property type="match status" value="1"/>
</dbReference>
<evidence type="ECO:0000256" key="1">
    <source>
        <dbReference type="ARBA" id="ARBA00022450"/>
    </source>
</evidence>
<dbReference type="InterPro" id="IPR020843">
    <property type="entry name" value="ER"/>
</dbReference>
<dbReference type="SUPFAM" id="SSF50129">
    <property type="entry name" value="GroES-like"/>
    <property type="match status" value="1"/>
</dbReference>
<dbReference type="InterPro" id="IPR013149">
    <property type="entry name" value="ADH-like_C"/>
</dbReference>
<dbReference type="InterPro" id="IPR042104">
    <property type="entry name" value="PKS_dehydratase_sf"/>
</dbReference>
<protein>
    <submittedName>
        <fullName evidence="12">Acyl transferase/acyl hydrolase/lysophospholipase</fullName>
    </submittedName>
</protein>
<dbReference type="CDD" id="cd02440">
    <property type="entry name" value="AdoMet_MTases"/>
    <property type="match status" value="1"/>
</dbReference>
<dbReference type="SUPFAM" id="SSF53335">
    <property type="entry name" value="S-adenosyl-L-methionine-dependent methyltransferases"/>
    <property type="match status" value="1"/>
</dbReference>
<evidence type="ECO:0000256" key="7">
    <source>
        <dbReference type="ARBA" id="ARBA00023315"/>
    </source>
</evidence>
<keyword evidence="1" id="KW-0596">Phosphopantetheine</keyword>
<dbReference type="InterPro" id="IPR013154">
    <property type="entry name" value="ADH-like_N"/>
</dbReference>
<feature type="domain" description="Ketosynthase family 3 (KS3)" evidence="10">
    <location>
        <begin position="7"/>
        <end position="433"/>
    </location>
</feature>
<dbReference type="SMART" id="SM00829">
    <property type="entry name" value="PKS_ER"/>
    <property type="match status" value="1"/>
</dbReference>
<dbReference type="Pfam" id="PF08659">
    <property type="entry name" value="KR"/>
    <property type="match status" value="1"/>
</dbReference>
<organism evidence="12 13">
    <name type="scientific">Penicillium patulum</name>
    <name type="common">Penicillium griseofulvum</name>
    <dbReference type="NCBI Taxonomy" id="5078"/>
    <lineage>
        <taxon>Eukaryota</taxon>
        <taxon>Fungi</taxon>
        <taxon>Dikarya</taxon>
        <taxon>Ascomycota</taxon>
        <taxon>Pezizomycotina</taxon>
        <taxon>Eurotiomycetes</taxon>
        <taxon>Eurotiomycetidae</taxon>
        <taxon>Eurotiales</taxon>
        <taxon>Aspergillaceae</taxon>
        <taxon>Penicillium</taxon>
    </lineage>
</organism>
<keyword evidence="5" id="KW-0560">Oxidoreductase</keyword>
<dbReference type="GO" id="GO:0030639">
    <property type="term" value="P:polyketide biosynthetic process"/>
    <property type="evidence" value="ECO:0007669"/>
    <property type="project" value="UniProtKB-ARBA"/>
</dbReference>
<dbReference type="InterPro" id="IPR057326">
    <property type="entry name" value="KR_dom"/>
</dbReference>
<dbReference type="EMBL" id="LHQR01000045">
    <property type="protein sequence ID" value="KXG50576.1"/>
    <property type="molecule type" value="Genomic_DNA"/>
</dbReference>
<dbReference type="InterPro" id="IPR016035">
    <property type="entry name" value="Acyl_Trfase/lysoPLipase"/>
</dbReference>
<dbReference type="GO" id="GO:0004312">
    <property type="term" value="F:fatty acid synthase activity"/>
    <property type="evidence" value="ECO:0007669"/>
    <property type="project" value="TreeGrafter"/>
</dbReference>
<feature type="active site" description="Proton acceptor; for dehydratase activity" evidence="8">
    <location>
        <position position="1013"/>
    </location>
</feature>
<dbReference type="GO" id="GO:1901336">
    <property type="term" value="P:lactone biosynthetic process"/>
    <property type="evidence" value="ECO:0007669"/>
    <property type="project" value="UniProtKB-ARBA"/>
</dbReference>
<dbReference type="Gene3D" id="3.40.50.150">
    <property type="entry name" value="Vaccinia Virus protein VP39"/>
    <property type="match status" value="1"/>
</dbReference>
<dbReference type="InterPro" id="IPR032821">
    <property type="entry name" value="PKS_assoc"/>
</dbReference>
<dbReference type="Pfam" id="PF00109">
    <property type="entry name" value="ketoacyl-synt"/>
    <property type="match status" value="1"/>
</dbReference>
<dbReference type="GO" id="GO:0006633">
    <property type="term" value="P:fatty acid biosynthetic process"/>
    <property type="evidence" value="ECO:0007669"/>
    <property type="project" value="InterPro"/>
</dbReference>
<dbReference type="InterPro" id="IPR050091">
    <property type="entry name" value="PKS_NRPS_Biosynth_Enz"/>
</dbReference>
<evidence type="ECO:0000256" key="6">
    <source>
        <dbReference type="ARBA" id="ARBA00023268"/>
    </source>
</evidence>
<dbReference type="Pfam" id="PF16197">
    <property type="entry name" value="KAsynt_C_assoc"/>
    <property type="match status" value="1"/>
</dbReference>
<dbReference type="OrthoDB" id="4296289at2759"/>
<dbReference type="InterPro" id="IPR013217">
    <property type="entry name" value="Methyltransf_12"/>
</dbReference>
<dbReference type="SMART" id="SM00826">
    <property type="entry name" value="PKS_DH"/>
    <property type="match status" value="1"/>
</dbReference>
<dbReference type="Pfam" id="PF00107">
    <property type="entry name" value="ADH_zinc_N"/>
    <property type="match status" value="1"/>
</dbReference>
<feature type="region of interest" description="C-terminal hotdog fold" evidence="8">
    <location>
        <begin position="1147"/>
        <end position="1303"/>
    </location>
</feature>
<dbReference type="SMART" id="SM00822">
    <property type="entry name" value="PKS_KR"/>
    <property type="match status" value="1"/>
</dbReference>
<dbReference type="GO" id="GO:0016491">
    <property type="term" value="F:oxidoreductase activity"/>
    <property type="evidence" value="ECO:0007669"/>
    <property type="project" value="UniProtKB-KW"/>
</dbReference>
<dbReference type="Gene3D" id="3.40.50.720">
    <property type="entry name" value="NAD(P)-binding Rossmann-like Domain"/>
    <property type="match status" value="1"/>
</dbReference>
<dbReference type="GO" id="GO:0031177">
    <property type="term" value="F:phosphopantetheine binding"/>
    <property type="evidence" value="ECO:0007669"/>
    <property type="project" value="InterPro"/>
</dbReference>
<evidence type="ECO:0000259" key="10">
    <source>
        <dbReference type="PROSITE" id="PS52004"/>
    </source>
</evidence>
<dbReference type="SUPFAM" id="SSF51735">
    <property type="entry name" value="NAD(P)-binding Rossmann-fold domains"/>
    <property type="match status" value="2"/>
</dbReference>
<keyword evidence="6" id="KW-0511">Multifunctional enzyme</keyword>
<dbReference type="Gene3D" id="3.40.366.10">
    <property type="entry name" value="Malonyl-Coenzyme A Acyl Carrier Protein, domain 2"/>
    <property type="match status" value="1"/>
</dbReference>
<dbReference type="Pfam" id="PF14765">
    <property type="entry name" value="PS-DH"/>
    <property type="match status" value="1"/>
</dbReference>
<dbReference type="PROSITE" id="PS50075">
    <property type="entry name" value="CARRIER"/>
    <property type="match status" value="1"/>
</dbReference>
<evidence type="ECO:0000256" key="2">
    <source>
        <dbReference type="ARBA" id="ARBA00022553"/>
    </source>
</evidence>
<keyword evidence="7" id="KW-0012">Acyltransferase</keyword>
<feature type="domain" description="PKS/mFAS DH" evidence="11">
    <location>
        <begin position="981"/>
        <end position="1303"/>
    </location>
</feature>
<dbReference type="Pfam" id="PF08240">
    <property type="entry name" value="ADH_N"/>
    <property type="match status" value="1"/>
</dbReference>
<accession>A0A135LNN4</accession>
<dbReference type="PROSITE" id="PS52019">
    <property type="entry name" value="PKS_MFAS_DH"/>
    <property type="match status" value="1"/>
</dbReference>
<keyword evidence="2" id="KW-0597">Phosphoprotein</keyword>
<dbReference type="InterPro" id="IPR049551">
    <property type="entry name" value="PKS_DH_C"/>
</dbReference>
<dbReference type="InterPro" id="IPR018201">
    <property type="entry name" value="Ketoacyl_synth_AS"/>
</dbReference>
<feature type="active site" description="Proton donor; for dehydratase activity" evidence="8">
    <location>
        <position position="1214"/>
    </location>
</feature>
<keyword evidence="13" id="KW-1185">Reference proteome</keyword>
<dbReference type="GO" id="GO:0016787">
    <property type="term" value="F:hydrolase activity"/>
    <property type="evidence" value="ECO:0007669"/>
    <property type="project" value="UniProtKB-KW"/>
</dbReference>
<dbReference type="InterPro" id="IPR036291">
    <property type="entry name" value="NAD(P)-bd_dom_sf"/>
</dbReference>
<feature type="region of interest" description="N-terminal hotdog fold" evidence="8">
    <location>
        <begin position="981"/>
        <end position="1117"/>
    </location>
</feature>
<dbReference type="RefSeq" id="XP_040649112.1">
    <property type="nucleotide sequence ID" value="XM_040792056.1"/>
</dbReference>
<gene>
    <name evidence="12" type="ORF">PGRI_043430</name>
</gene>
<dbReference type="GO" id="GO:0004315">
    <property type="term" value="F:3-oxoacyl-[acyl-carrier-protein] synthase activity"/>
    <property type="evidence" value="ECO:0007669"/>
    <property type="project" value="InterPro"/>
</dbReference>
<feature type="domain" description="Carrier" evidence="9">
    <location>
        <begin position="2513"/>
        <end position="2590"/>
    </location>
</feature>
<dbReference type="SUPFAM" id="SSF47336">
    <property type="entry name" value="ACP-like"/>
    <property type="match status" value="1"/>
</dbReference>
<dbReference type="FunFam" id="3.40.50.720:FF:000209">
    <property type="entry name" value="Polyketide synthase Pks12"/>
    <property type="match status" value="1"/>
</dbReference>
<dbReference type="InterPro" id="IPR049900">
    <property type="entry name" value="PKS_mFAS_DH"/>
</dbReference>
<dbReference type="Gene3D" id="3.90.180.10">
    <property type="entry name" value="Medium-chain alcohol dehydrogenases, catalytic domain"/>
    <property type="match status" value="1"/>
</dbReference>
<dbReference type="InterPro" id="IPR036736">
    <property type="entry name" value="ACP-like_sf"/>
</dbReference>
<dbReference type="InterPro" id="IPR020807">
    <property type="entry name" value="PKS_DH"/>
</dbReference>
<dbReference type="SMART" id="SM00823">
    <property type="entry name" value="PKS_PP"/>
    <property type="match status" value="1"/>
</dbReference>
<dbReference type="InterPro" id="IPR016039">
    <property type="entry name" value="Thiolase-like"/>
</dbReference>
<dbReference type="InterPro" id="IPR016036">
    <property type="entry name" value="Malonyl_transacylase_ACP-bd"/>
</dbReference>
<dbReference type="InterPro" id="IPR013968">
    <property type="entry name" value="PKS_KR"/>
</dbReference>
<dbReference type="Gene3D" id="3.10.129.110">
    <property type="entry name" value="Polyketide synthase dehydratase"/>
    <property type="match status" value="1"/>
</dbReference>
<dbReference type="PANTHER" id="PTHR43775">
    <property type="entry name" value="FATTY ACID SYNTHASE"/>
    <property type="match status" value="1"/>
</dbReference>
<dbReference type="OMA" id="EYEASGH"/>
<dbReference type="SUPFAM" id="SSF52151">
    <property type="entry name" value="FabD/lysophospholipase-like"/>
    <property type="match status" value="1"/>
</dbReference>
<dbReference type="InterPro" id="IPR049552">
    <property type="entry name" value="PKS_DH_N"/>
</dbReference>
<evidence type="ECO:0000313" key="13">
    <source>
        <dbReference type="Proteomes" id="UP000070168"/>
    </source>
</evidence>
<evidence type="ECO:0000259" key="11">
    <source>
        <dbReference type="PROSITE" id="PS52019"/>
    </source>
</evidence>
<dbReference type="Proteomes" id="UP000070168">
    <property type="component" value="Unassembled WGS sequence"/>
</dbReference>
<dbReference type="InterPro" id="IPR029063">
    <property type="entry name" value="SAM-dependent_MTases_sf"/>
</dbReference>
<dbReference type="InterPro" id="IPR020841">
    <property type="entry name" value="PKS_Beta-ketoAc_synthase_dom"/>
</dbReference>
<evidence type="ECO:0000256" key="8">
    <source>
        <dbReference type="PROSITE-ProRule" id="PRU01363"/>
    </source>
</evidence>
<dbReference type="InterPro" id="IPR009081">
    <property type="entry name" value="PP-bd_ACP"/>
</dbReference>
<dbReference type="SUPFAM" id="SSF55048">
    <property type="entry name" value="Probable ACP-binding domain of malonyl-CoA ACP transacylase"/>
    <property type="match status" value="1"/>
</dbReference>
<dbReference type="Pfam" id="PF23297">
    <property type="entry name" value="ACP_SdgA_C"/>
    <property type="match status" value="1"/>
</dbReference>
<dbReference type="PANTHER" id="PTHR43775:SF29">
    <property type="entry name" value="ASPERFURANONE POLYKETIDE SYNTHASE AFOG-RELATED"/>
    <property type="match status" value="1"/>
</dbReference>
<dbReference type="Pfam" id="PF21089">
    <property type="entry name" value="PKS_DH_N"/>
    <property type="match status" value="1"/>
</dbReference>
<dbReference type="InterPro" id="IPR014030">
    <property type="entry name" value="Ketoacyl_synth_N"/>
</dbReference>
<dbReference type="PROSITE" id="PS52004">
    <property type="entry name" value="KS3_2"/>
    <property type="match status" value="1"/>
</dbReference>
<sequence>MDEQTGVQDIAVIGMACRFPQTAEDVEGFWDTLIAGRSTSTDFPPDKMNIGAHYHPDADHGGSMACRGGHFLSENGRYFDAPFFSITKNEAMAMDPQGRVLMENVYHAIENAGLTIGNVASNDISVFVGASNNDFKQIMGADEQSLWKYLPLGTAPSILSNRISWFFDFKGSSMTVDTACSSSLVAFHLGCQDLRSGNSKIAIVSGVNLLDDPDMMYRMSHVGFLSSDSICHSFDHRANGYARGEGVGTLILKSVSDAIRDGDTIRAVIRGTGSNQDGHTPGMSVPSYQRQEQLIRNVYAKSGLKLEETGYVEAHGTGTPAGDPIEARAMGAVWKSRKDLNLPPLVIGAVKSVIGHLEGASGLAGLIKTVLVLERGIIPPNLNFEKVNPKIPAEEWHLQFPRVAMPWPGQGLRRASISSFGVGGTNAHVIMDDAYHYLQSHNLEGTHCTIRSSSHVLTNSQNNGMEVNITSNHMIDQQDEKHNGSQVNVIKEESFPTRSFVWSSSDEEGLKRIFNQFHSWLRGRSGLVNEDQLLTNLACTLTEKRTQFSWRSFTTAASFAELQEQLAEGPKFTRHVRPGKIPMLVFIFTGQGAQWAGMGKELLRFPVFRESFDDANRYLRSLGNKYDIKEELLRDVEQSQIDQPDLSQVLSTVIQTSLVDLLREWNVRPSRLVGHSSGEIAAAYCVGGLSRESAWKVAYFRGIVASILVNSGGSMLAVGMGEDALQPHLEAVHQELKGILSIACFNSPTNITVAGDGHMVDLLSLRLGSEGVFARQLKIQVAYHSAHMRQVADEYRRLMGELSVGNEIWPNSEPIMVSSVTGRPINASSLADADYWVRNMTSPVQFLSAVEYLINTVASKGKRTTTVVGGDQNPILNMVELGPHPAMQSATKEIVEANPTAAGRVPYYWAIQRNTSAMTQALDLAGKLFCEGYPVAFSRVNGCSSGKMLVDTPPYSFNHTREYNPFGRLSKNFLYRQKPRHDLFGAPVRDWNVDEPRWRNFLRVHEIPWVKDHKITGQLIYPGAGYVVMAIEAAKTLVDPASTVSGFRLRDVVFKTVLQIPDTTEGVETMMAFRRKQESSYSTSSIWFEFKISSYQTRSEGWMEHCTGLVAVEYGGSRNNPIVTDAPTDAIKQNFEALRNRASQECTVPVDMEKMRADLKSLGMVFGPTMQGLSSALRGDGTGQALGIVRIPDVRASMPYETMEPHIMHPATMDACTQLSFVTIGDLVNQGTFSDIMLPRSIKELWLASEIVNKPGAEINCHAVSTRISHNSVHHEMTAWSAGATLPEFRIWQYQTVVLERPAHRGRDYQQPWTLMWKPYVNLMEPQETIDYLRQACDNNGARKREENAKVLSNDLDQVVAILAQRALSGIQALSASSLPPHLQKYLAWLQEMHHRLPKNSDSSEKQDDLIQHAASISVEGELISCVASHLDLIINGKTDLFDILSHDGLLERFYAENQSSQRIQELLRAYGDIYGHQAGDLKVLEVGAGDGASTKAFLPSLAASLYTYTDVSTTFFAKAQRSLAAWADSIEYRKFDITQDPSEQNFEASSFDLILAVDVVHAAPDASYALLNLKSLLKESGRLILVEICKTDVLLYPLIFGLNPGWWWSKEETRQAGPLQSATWWSETLKVSGFSEVEVSIGDSATPAISERTLMIAGISGPGADTKRAAEIQAAPMIVTPPEPSPQVKEIAETLSMSLASPGDKCTIVDILGVTRHTDLGGKICIVMDTQGGILSRMSNDLMINLQHLLKSCGGILWVREDHRSDPNAALITGLIRTVGWEQNFRQQNLVTLEIGHGHNVQQAIQRIQRIYQHEFGSEVKSGSKRNNRNTEYRASVVGPLQTNRLVLQKSLDSFMANKFATIAPESTRLGDSPNRVLSLTTDSPGLLDRMYFKDCCVYTTPLKGDEVEYRVHATGLNFLDVMSAMGEVPANRFGGEASGIVTRVGPNVKRLRPGQRIAALSVCTGTFQTVARTVENAAIAIPETMSLQHAAGFPIVYATVFYCLVEVARLKKGETILIHAAAGGVGQAALMLANHIGARIFATVSSESKKKILLEYGVHEEHIFYSCDLAFKQMIMQQTNYRGVDVVLNSLAGEALRAAFECMAPCGRFIEIGKRDFITNGRLDMAPFLHSVTFAACDLNTILQHDPALAYKLLQGAMELWQLGVFRPTTPFTTFKYSQLEMAFRRLQSGKQSGKVVLTIDDDDVVQALPRLPPPYQFHTDATYLLSGGLGGLGRSAARWMASRGAKHFLFLSRSGGSNADAQLLLNELNGAGCDVQVLQVDVGDSVALDQALRAHMGTMPPIRGCIQGAMTLMDSTFETMTSTAFEASVRAKARGSWNLHEVLPKDLDFFILLSSCAGVLGNRGQGNYNVGNTFQDALAHYRQSRGLSGTSLDLGRMLDAGVIAERKDNLFTASLRSAFGNQSVSQEEFHALLEYHCNAQNTDVCPQTVVGLCTREQFLADNLPEPAFLSYPLFTHLWRVGGAAGSEGSNGDVPKFSIKGALYKALSPEETLQIVVEGIIERLSSLLAISATEVDREMAPSNYGVDSLVAIEIRNWLSKEVGVEVGVLDIVGSQSIVDLGERVLKAKG</sequence>
<keyword evidence="12" id="KW-0378">Hydrolase</keyword>
<dbReference type="InterPro" id="IPR014031">
    <property type="entry name" value="Ketoacyl_synth_C"/>
</dbReference>
<dbReference type="STRING" id="5078.A0A135LNN4"/>
<evidence type="ECO:0000256" key="4">
    <source>
        <dbReference type="ARBA" id="ARBA00022857"/>
    </source>
</evidence>
<dbReference type="InterPro" id="IPR014043">
    <property type="entry name" value="Acyl_transferase_dom"/>
</dbReference>
<dbReference type="Gene3D" id="3.30.70.3290">
    <property type="match status" value="1"/>
</dbReference>
<dbReference type="CDD" id="cd05195">
    <property type="entry name" value="enoyl_red"/>
    <property type="match status" value="1"/>
</dbReference>
<dbReference type="GeneID" id="63707356"/>
<dbReference type="PROSITE" id="PS00606">
    <property type="entry name" value="KS3_1"/>
    <property type="match status" value="1"/>
</dbReference>
<dbReference type="SMART" id="SM00825">
    <property type="entry name" value="PKS_KS"/>
    <property type="match status" value="1"/>
</dbReference>
<dbReference type="Gene3D" id="3.40.47.10">
    <property type="match status" value="1"/>
</dbReference>
<keyword evidence="3 12" id="KW-0808">Transferase</keyword>
<dbReference type="CDD" id="cd00833">
    <property type="entry name" value="PKS"/>
    <property type="match status" value="1"/>
</dbReference>
<name>A0A135LNN4_PENPA</name>